<comment type="caution">
    <text evidence="1">The sequence shown here is derived from an EMBL/GenBank/DDBJ whole genome shotgun (WGS) entry which is preliminary data.</text>
</comment>
<evidence type="ECO:0000313" key="1">
    <source>
        <dbReference type="EMBL" id="MDO6963017.1"/>
    </source>
</evidence>
<dbReference type="InterPro" id="IPR009744">
    <property type="entry name" value="VirC1"/>
</dbReference>
<dbReference type="CDD" id="cd02042">
    <property type="entry name" value="ParAB_family"/>
    <property type="match status" value="1"/>
</dbReference>
<dbReference type="RefSeq" id="WP_304374903.1">
    <property type="nucleotide sequence ID" value="NZ_JAUOZU010000002.1"/>
</dbReference>
<dbReference type="EMBL" id="JAUOZU010000002">
    <property type="protein sequence ID" value="MDO6963017.1"/>
    <property type="molecule type" value="Genomic_DNA"/>
</dbReference>
<accession>A0ABT8YH66</accession>
<dbReference type="InterPro" id="IPR027417">
    <property type="entry name" value="P-loop_NTPase"/>
</dbReference>
<organism evidence="1 2">
    <name type="scientific">Rhizobium alvei</name>
    <dbReference type="NCBI Taxonomy" id="1132659"/>
    <lineage>
        <taxon>Bacteria</taxon>
        <taxon>Pseudomonadati</taxon>
        <taxon>Pseudomonadota</taxon>
        <taxon>Alphaproteobacteria</taxon>
        <taxon>Hyphomicrobiales</taxon>
        <taxon>Rhizobiaceae</taxon>
        <taxon>Rhizobium/Agrobacterium group</taxon>
        <taxon>Rhizobium</taxon>
    </lineage>
</organism>
<dbReference type="Pfam" id="PF07015">
    <property type="entry name" value="VirC1"/>
    <property type="match status" value="1"/>
</dbReference>
<dbReference type="PANTHER" id="PTHR13696:SF96">
    <property type="entry name" value="COBQ_COBB_MIND_PARA NUCLEOTIDE BINDING DOMAIN-CONTAINING PROTEIN"/>
    <property type="match status" value="1"/>
</dbReference>
<dbReference type="PANTHER" id="PTHR13696">
    <property type="entry name" value="P-LOOP CONTAINING NUCLEOSIDE TRIPHOSPHATE HYDROLASE"/>
    <property type="match status" value="1"/>
</dbReference>
<dbReference type="InterPro" id="IPR050678">
    <property type="entry name" value="DNA_Partitioning_ATPase"/>
</dbReference>
<gene>
    <name evidence="1" type="ORF">Q4481_03550</name>
</gene>
<dbReference type="SUPFAM" id="SSF52540">
    <property type="entry name" value="P-loop containing nucleoside triphosphate hydrolases"/>
    <property type="match status" value="1"/>
</dbReference>
<dbReference type="Proteomes" id="UP001174932">
    <property type="component" value="Unassembled WGS sequence"/>
</dbReference>
<dbReference type="Gene3D" id="3.40.50.300">
    <property type="entry name" value="P-loop containing nucleotide triphosphate hydrolases"/>
    <property type="match status" value="1"/>
</dbReference>
<reference evidence="1" key="2">
    <citation type="submission" date="2023-07" db="EMBL/GenBank/DDBJ databases">
        <authorList>
            <person name="Shen H."/>
        </authorList>
    </citation>
    <scope>NUCLEOTIDE SEQUENCE</scope>
    <source>
        <strain evidence="1">TNR-22</strain>
    </source>
</reference>
<sequence>MPVITIANTKGGAGKTTAAALLTLELSKRGYAVTVFDSDPQKWISQWLETAGHHPLINVVSHVTPASLECHIRDMRPNDYFIIDLAGEKNQITATALAYSHHVLIPVQGSGMDAKGAAKILDLIAQIRQQTGLVIPHSVLLSRVNPMVTTRSMLAIKGLLAQRGVEVMATPIIERAAYRDMFDLGRSLYELDPEKCSNLDKAMSNARDFSDEVLKLLPSRIISSSRAPRHNGWNRAA</sequence>
<protein>
    <submittedName>
        <fullName evidence="1">ParA family protein</fullName>
    </submittedName>
</protein>
<evidence type="ECO:0000313" key="2">
    <source>
        <dbReference type="Proteomes" id="UP001174932"/>
    </source>
</evidence>
<reference evidence="1" key="1">
    <citation type="journal article" date="2015" name="Int. J. Syst. Evol. Microbiol.">
        <title>Rhizobium alvei sp. nov., isolated from a freshwater river.</title>
        <authorList>
            <person name="Sheu S.Y."/>
            <person name="Huang H.W."/>
            <person name="Young C.C."/>
            <person name="Chen W.M."/>
        </authorList>
    </citation>
    <scope>NUCLEOTIDE SEQUENCE</scope>
    <source>
        <strain evidence="1">TNR-22</strain>
    </source>
</reference>
<dbReference type="PIRSF" id="PIRSF009320">
    <property type="entry name" value="Nuc_binding_HP_1000"/>
    <property type="match status" value="1"/>
</dbReference>
<proteinExistence type="predicted"/>
<name>A0ABT8YH66_9HYPH</name>
<keyword evidence="2" id="KW-1185">Reference proteome</keyword>